<dbReference type="RefSeq" id="WP_000963356.1">
    <property type="nucleotide sequence ID" value="NZ_NFDE01000063.1"/>
</dbReference>
<dbReference type="AlphaFoldDB" id="A0A242Z1F3"/>
<comment type="caution">
    <text evidence="2">The sequence shown here is derived from an EMBL/GenBank/DDBJ whole genome shotgun (WGS) entry which is preliminary data.</text>
</comment>
<feature type="transmembrane region" description="Helical" evidence="1">
    <location>
        <begin position="43"/>
        <end position="64"/>
    </location>
</feature>
<evidence type="ECO:0000256" key="1">
    <source>
        <dbReference type="SAM" id="Phobius"/>
    </source>
</evidence>
<feature type="transmembrane region" description="Helical" evidence="1">
    <location>
        <begin position="12"/>
        <end position="37"/>
    </location>
</feature>
<protein>
    <submittedName>
        <fullName evidence="2">Uncharacterized protein</fullName>
    </submittedName>
</protein>
<evidence type="ECO:0000313" key="3">
    <source>
        <dbReference type="Proteomes" id="UP000194945"/>
    </source>
</evidence>
<gene>
    <name evidence="2" type="ORF">BK730_24425</name>
</gene>
<keyword evidence="1" id="KW-0812">Transmembrane</keyword>
<evidence type="ECO:0000313" key="2">
    <source>
        <dbReference type="EMBL" id="OTX84922.1"/>
    </source>
</evidence>
<keyword evidence="1" id="KW-0472">Membrane</keyword>
<organism evidence="2 3">
    <name type="scientific">Bacillus wiedmannii</name>
    <dbReference type="NCBI Taxonomy" id="1890302"/>
    <lineage>
        <taxon>Bacteria</taxon>
        <taxon>Bacillati</taxon>
        <taxon>Bacillota</taxon>
        <taxon>Bacilli</taxon>
        <taxon>Bacillales</taxon>
        <taxon>Bacillaceae</taxon>
        <taxon>Bacillus</taxon>
        <taxon>Bacillus cereus group</taxon>
    </lineage>
</organism>
<dbReference type="Proteomes" id="UP000194945">
    <property type="component" value="Unassembled WGS sequence"/>
</dbReference>
<name>A0A242Z1F3_9BACI</name>
<dbReference type="EMBL" id="NFDE01000063">
    <property type="protein sequence ID" value="OTX84922.1"/>
    <property type="molecule type" value="Genomic_DNA"/>
</dbReference>
<accession>A0A242Z1F3</accession>
<proteinExistence type="predicted"/>
<reference evidence="2 3" key="1">
    <citation type="submission" date="2016-10" db="EMBL/GenBank/DDBJ databases">
        <title>Comparative genomics of Bacillus thuringiensis reveals a path to pathogens against multiple invertebrate hosts.</title>
        <authorList>
            <person name="Zheng J."/>
            <person name="Gao Q."/>
            <person name="Liu H."/>
            <person name="Peng D."/>
            <person name="Ruan L."/>
            <person name="Sun M."/>
        </authorList>
    </citation>
    <scope>NUCLEOTIDE SEQUENCE [LARGE SCALE GENOMIC DNA]</scope>
    <source>
        <strain evidence="2">BGSC 4BK1</strain>
    </source>
</reference>
<sequence>MAIDMQNFITESFIRLFQFIGIVSLFFVVCISIYYIVNRYTQINLSFGLVVGICASVGAWALVLL</sequence>
<keyword evidence="1" id="KW-1133">Transmembrane helix</keyword>